<feature type="transmembrane region" description="Helical" evidence="1">
    <location>
        <begin position="291"/>
        <end position="309"/>
    </location>
</feature>
<evidence type="ECO:0000313" key="2">
    <source>
        <dbReference type="EMBL" id="QEC64922.1"/>
    </source>
</evidence>
<proteinExistence type="predicted"/>
<feature type="transmembrane region" description="Helical" evidence="1">
    <location>
        <begin position="994"/>
        <end position="1013"/>
    </location>
</feature>
<evidence type="ECO:0000256" key="1">
    <source>
        <dbReference type="SAM" id="Phobius"/>
    </source>
</evidence>
<feature type="transmembrane region" description="Helical" evidence="1">
    <location>
        <begin position="1338"/>
        <end position="1356"/>
    </location>
</feature>
<name>A0A5B8V0Y0_9SPHI</name>
<feature type="transmembrane region" description="Helical" evidence="1">
    <location>
        <begin position="12"/>
        <end position="35"/>
    </location>
</feature>
<dbReference type="EMBL" id="CP042436">
    <property type="protein sequence ID" value="QEC64922.1"/>
    <property type="molecule type" value="Genomic_DNA"/>
</dbReference>
<dbReference type="Proteomes" id="UP000321479">
    <property type="component" value="Chromosome"/>
</dbReference>
<evidence type="ECO:0000313" key="3">
    <source>
        <dbReference type="Proteomes" id="UP000321479"/>
    </source>
</evidence>
<reference evidence="2 3" key="1">
    <citation type="journal article" date="2017" name="Curr. Microbiol.">
        <title>Mucilaginibacter ginsenosidivorans sp. nov., Isolated from Soil of Ginseng Field.</title>
        <authorList>
            <person name="Kim M.M."/>
            <person name="Siddiqi M.Z."/>
            <person name="Im W.T."/>
        </authorList>
    </citation>
    <scope>NUCLEOTIDE SEQUENCE [LARGE SCALE GENOMIC DNA]</scope>
    <source>
        <strain evidence="2 3">Gsoil 3017</strain>
    </source>
</reference>
<feature type="transmembrane region" description="Helical" evidence="1">
    <location>
        <begin position="1314"/>
        <end position="1332"/>
    </location>
</feature>
<protein>
    <submittedName>
        <fullName evidence="2">Uncharacterized protein</fullName>
    </submittedName>
</protein>
<gene>
    <name evidence="2" type="ORF">FRZ54_20905</name>
</gene>
<dbReference type="OrthoDB" id="1113021at2"/>
<keyword evidence="1" id="KW-0472">Membrane</keyword>
<keyword evidence="1" id="KW-0812">Transmembrane</keyword>
<keyword evidence="3" id="KW-1185">Reference proteome</keyword>
<feature type="transmembrane region" description="Helical" evidence="1">
    <location>
        <begin position="631"/>
        <end position="664"/>
    </location>
</feature>
<feature type="transmembrane region" description="Helical" evidence="1">
    <location>
        <begin position="685"/>
        <end position="705"/>
    </location>
</feature>
<dbReference type="Gene3D" id="3.30.450.20">
    <property type="entry name" value="PAS domain"/>
    <property type="match status" value="1"/>
</dbReference>
<organism evidence="2 3">
    <name type="scientific">Mucilaginibacter ginsenosidivorans</name>
    <dbReference type="NCBI Taxonomy" id="398053"/>
    <lineage>
        <taxon>Bacteria</taxon>
        <taxon>Pseudomonadati</taxon>
        <taxon>Bacteroidota</taxon>
        <taxon>Sphingobacteriia</taxon>
        <taxon>Sphingobacteriales</taxon>
        <taxon>Sphingobacteriaceae</taxon>
        <taxon>Mucilaginibacter</taxon>
    </lineage>
</organism>
<feature type="transmembrane region" description="Helical" evidence="1">
    <location>
        <begin position="249"/>
        <end position="271"/>
    </location>
</feature>
<accession>A0A5B8V0Y0</accession>
<feature type="transmembrane region" description="Helical" evidence="1">
    <location>
        <begin position="777"/>
        <end position="801"/>
    </location>
</feature>
<feature type="transmembrane region" description="Helical" evidence="1">
    <location>
        <begin position="571"/>
        <end position="596"/>
    </location>
</feature>
<sequence>MGNFLAKTKNQLGIIITVMFLVLLGAGYFFVYIPANEKTVQQRRFTSLQKIDSNIHSRIDNSGNFLATQLHSFDHTPAYKAFVTNYSKKNFTLLYDPALPSVSNNREKNDKRDHGPVIDTGVDVFVDNNAQNLILIKSRQGDTNARLGIQFKFKQFVQSLLPHNVFDQYIVFANNKKLYETFPSGLTYQVPDSLLQVVNRISSPGVRSLKIGGTDYKAFTQPVNVGNGNELLVVGLVLNESYQKEKNQLPLGVVLFLLTIAIVMIVCLPWIKLYNMGNKDKLTVKDGIETVLVSMVLMSLLFFVFFKYGPYLNNDKFKYKSGWFSAKNYSGNVLASKISDAFENELRAVSNLLDSADSLYSKNQVLKGHAWKDNSEYYALLKKAPEKIAADQLFWMDGRGNVISHLTNGTPIPDSSNFKNRDYFQRTKNSQPNHIGQPQFYVDQVVSRVTNSFTSVVAKSSKKEKVVAMSFAAKSLDSVVMPDGFQFAVIDDKGNVLYHSQADRNLNENLVNEFGEKSQFLACIEAKSDTCFAAEYMGRQINLKIKPFKNLPYFIVVFEDKEYNDTRDTEAYFFTFSMLICLLIFLIIQFGVVFFVSAKRSFFKKQLFDTSWIGPKTVSHEQYNMGSIANLIIILLLGICYFFSSFLLYLFILLISTTFSSLLLNGLFASKYRACNLYLFNFKKIAIGWLCIFVLLINIAAWWVMGWSQNLFWLAVYEAALTILYFVFYFSGFKVLHACYSILSWLGRITVSIRNYIFKPYRNNKLLRIPWTYTHSFSLMATTRLVIISGIPVAVFFIYSFNYEQNLDARYRQLLFARQLSGKVYHLANNGKDELKRINEGTAYTSGVYTDNHFIDRISEPSSKYKDSIARYNRESYATAWILDAFRIHLNSVEVKNDNMNLDSTGREAHFNFPLSRAYVHKLPTATLYHLGGTDKYIRLSSKHLSYSYPDWYLGLIFIASIAAFYYVIHNIIRKLFALNLPSMGSWRNMDDELISDSVLNSLLFIVGSPGSGKLTKLKEKIKSGQLWGHDNQQLTFGSATEKGNVYIADMILISPTGGENDPDWKRCKKEAMKDHALVIINHFEYNIKDLATNSIKLDFLEMLMHKGTSKIIIVSTVHPVTFLDSFNNDNAFLSKDDKGRIPENELERWHVLLGHFRIVIEPLVCSSIPDDTSVLRRMVMEETQYSHFLHKMQPMTLSHIPASEAEGIGPISDSLIFKLQLTSQYFYTYIWQSLTKEEKFLLYDLAEDGLVNPYDDHNLTMLICKGLIINPNGTLMLFNKGFRNFILTAIGNTEANRIKEQVKDNGSWGSLKTPMNLVILAILFFLLFSQQEAYSRIITYITTIGAGLTAILRIFPMLSNTNTQKTE</sequence>
<keyword evidence="1" id="KW-1133">Transmembrane helix</keyword>
<feature type="transmembrane region" description="Helical" evidence="1">
    <location>
        <begin position="952"/>
        <end position="974"/>
    </location>
</feature>
<dbReference type="KEGG" id="mgin:FRZ54_20905"/>
<feature type="transmembrane region" description="Helical" evidence="1">
    <location>
        <begin position="711"/>
        <end position="731"/>
    </location>
</feature>
<dbReference type="RefSeq" id="WP_147033755.1">
    <property type="nucleotide sequence ID" value="NZ_CP042436.1"/>
</dbReference>